<gene>
    <name evidence="1" type="ORF">NCTC11967_04240</name>
</gene>
<reference evidence="1 2" key="1">
    <citation type="submission" date="2018-06" db="EMBL/GenBank/DDBJ databases">
        <authorList>
            <consortium name="Pathogen Informatics"/>
            <person name="Doyle S."/>
        </authorList>
    </citation>
    <scope>NUCLEOTIDE SEQUENCE [LARGE SCALE GENOMIC DNA]</scope>
    <source>
        <strain evidence="1 2">NCTC11967</strain>
    </source>
</reference>
<proteinExistence type="predicted"/>
<dbReference type="Pfam" id="PF04393">
    <property type="entry name" value="DUF535"/>
    <property type="match status" value="1"/>
</dbReference>
<dbReference type="PANTHER" id="PTHR38785:SF1">
    <property type="entry name" value="HOMOLOG OF VIRK"/>
    <property type="match status" value="1"/>
</dbReference>
<comment type="caution">
    <text evidence="1">The sequence shown here is derived from an EMBL/GenBank/DDBJ whole genome shotgun (WGS) entry which is preliminary data.</text>
</comment>
<dbReference type="EMBL" id="UAVL01000020">
    <property type="protein sequence ID" value="SQA65212.1"/>
    <property type="molecule type" value="Genomic_DNA"/>
</dbReference>
<dbReference type="Proteomes" id="UP000251313">
    <property type="component" value="Unassembled WGS sequence"/>
</dbReference>
<protein>
    <submittedName>
        <fullName evidence="1">Protein of uncharacterized function (DUF535)</fullName>
    </submittedName>
</protein>
<dbReference type="PANTHER" id="PTHR38785">
    <property type="entry name" value="HOMOLOG OF VIRK"/>
    <property type="match status" value="1"/>
</dbReference>
<name>A0AB38G2D1_9ENTR</name>
<evidence type="ECO:0000313" key="2">
    <source>
        <dbReference type="Proteomes" id="UP000251313"/>
    </source>
</evidence>
<evidence type="ECO:0000313" key="1">
    <source>
        <dbReference type="EMBL" id="SQA65212.1"/>
    </source>
</evidence>
<dbReference type="GO" id="GO:0006974">
    <property type="term" value="P:DNA damage response"/>
    <property type="evidence" value="ECO:0007669"/>
    <property type="project" value="TreeGrafter"/>
</dbReference>
<dbReference type="AlphaFoldDB" id="A0AB38G2D1"/>
<organism evidence="1 2">
    <name type="scientific">Yokenella regensburgei</name>
    <dbReference type="NCBI Taxonomy" id="158877"/>
    <lineage>
        <taxon>Bacteria</taxon>
        <taxon>Pseudomonadati</taxon>
        <taxon>Pseudomonadota</taxon>
        <taxon>Gammaproteobacteria</taxon>
        <taxon>Enterobacterales</taxon>
        <taxon>Enterobacteriaceae</taxon>
        <taxon>Yokenella</taxon>
    </lineage>
</organism>
<accession>A0AB38G2D1</accession>
<dbReference type="InterPro" id="IPR007488">
    <property type="entry name" value="DUF535"/>
</dbReference>
<dbReference type="RefSeq" id="WP_038256888.1">
    <property type="nucleotide sequence ID" value="NZ_UAVL01000020.1"/>
</dbReference>
<sequence>MTDNSLHSAQAPLQHQNLVSALVTGKLAPAPIWKKTEYRLKFLLRTLLFYRPTHRMLDSLSQRPNFMQLLNAQVTLPSKPHRQYLTLGMSAAQRADAVISHYQFVDSLGNTRLADAMTAPDEVPLLQLQGKDDAVFTLSASCARKAEREGETTLWLHDNSRTLLASVTFSVARDAAGWQLVIGGLQGPRRDVPHEVIKHATRACYGLFPKRLLMEFIWLLASRTNITAVSGVSDNGHVFRALRYRLSKGRHFHASYDEFWSSVEGVKETKWRWRLPLQLERKSIEEIASKKRSEYRRRFQLLDSLAEQVDSLLR</sequence>